<accession>A0A653BY95</accession>
<dbReference type="InterPro" id="IPR050892">
    <property type="entry name" value="ADP-ribose_metab_enzymes"/>
</dbReference>
<proteinExistence type="predicted"/>
<reference evidence="1 2" key="1">
    <citation type="submission" date="2019-01" db="EMBL/GenBank/DDBJ databases">
        <authorList>
            <person name="Sayadi A."/>
        </authorList>
    </citation>
    <scope>NUCLEOTIDE SEQUENCE [LARGE SCALE GENOMIC DNA]</scope>
</reference>
<protein>
    <submittedName>
        <fullName evidence="1">Uncharacterized protein</fullName>
    </submittedName>
</protein>
<dbReference type="PANTHER" id="PTHR12521:SF0">
    <property type="entry name" value="ADP-RIBOSE GLYCOHYDROLASE OARD1"/>
    <property type="match status" value="1"/>
</dbReference>
<dbReference type="GO" id="GO:0140291">
    <property type="term" value="P:peptidyl-glutamate ADP-deribosylation"/>
    <property type="evidence" value="ECO:0007669"/>
    <property type="project" value="TreeGrafter"/>
</dbReference>
<dbReference type="PANTHER" id="PTHR12521">
    <property type="entry name" value="PROTEIN C6ORF130"/>
    <property type="match status" value="1"/>
</dbReference>
<dbReference type="AlphaFoldDB" id="A0A653BY95"/>
<organism evidence="1 2">
    <name type="scientific">Callosobruchus maculatus</name>
    <name type="common">Southern cowpea weevil</name>
    <name type="synonym">Pulse bruchid</name>
    <dbReference type="NCBI Taxonomy" id="64391"/>
    <lineage>
        <taxon>Eukaryota</taxon>
        <taxon>Metazoa</taxon>
        <taxon>Ecdysozoa</taxon>
        <taxon>Arthropoda</taxon>
        <taxon>Hexapoda</taxon>
        <taxon>Insecta</taxon>
        <taxon>Pterygota</taxon>
        <taxon>Neoptera</taxon>
        <taxon>Endopterygota</taxon>
        <taxon>Coleoptera</taxon>
        <taxon>Polyphaga</taxon>
        <taxon>Cucujiformia</taxon>
        <taxon>Chrysomeloidea</taxon>
        <taxon>Chrysomelidae</taxon>
        <taxon>Bruchinae</taxon>
        <taxon>Bruchini</taxon>
        <taxon>Callosobruchus</taxon>
    </lineage>
</organism>
<feature type="non-terminal residue" evidence="1">
    <location>
        <position position="1"/>
    </location>
</feature>
<dbReference type="Proteomes" id="UP000410492">
    <property type="component" value="Unassembled WGS sequence"/>
</dbReference>
<sequence length="138" mass="15908">KANGRKHRVVHFNRLAPFAGDNAEAQVRELQQLHPELNFEDFMATHIGTAKARFGVTLEEHRDLFTVPDEYALAHCVARDLRMSRGIASEFQRLFGQVDELKGQGGRVGQVLELRSGQRRLYYLISKEKSYEKSMYRT</sequence>
<name>A0A653BY95_CALMS</name>
<gene>
    <name evidence="1" type="ORF">CALMAC_LOCUS4463</name>
</gene>
<dbReference type="Gene3D" id="3.40.220.10">
    <property type="entry name" value="Leucine Aminopeptidase, subunit E, domain 1"/>
    <property type="match status" value="1"/>
</dbReference>
<keyword evidence="2" id="KW-1185">Reference proteome</keyword>
<evidence type="ECO:0000313" key="2">
    <source>
        <dbReference type="Proteomes" id="UP000410492"/>
    </source>
</evidence>
<dbReference type="OrthoDB" id="2155246at2759"/>
<dbReference type="SUPFAM" id="SSF52949">
    <property type="entry name" value="Macro domain-like"/>
    <property type="match status" value="1"/>
</dbReference>
<dbReference type="EMBL" id="CAACVG010006393">
    <property type="protein sequence ID" value="VEN40241.1"/>
    <property type="molecule type" value="Genomic_DNA"/>
</dbReference>
<dbReference type="InterPro" id="IPR043472">
    <property type="entry name" value="Macro_dom-like"/>
</dbReference>
<feature type="non-terminal residue" evidence="1">
    <location>
        <position position="138"/>
    </location>
</feature>
<evidence type="ECO:0000313" key="1">
    <source>
        <dbReference type="EMBL" id="VEN40241.1"/>
    </source>
</evidence>